<keyword evidence="3" id="KW-0732">Signal</keyword>
<name>A0ABC9E8A0_9POAL</name>
<keyword evidence="1" id="KW-0862">Zinc</keyword>
<gene>
    <name evidence="5" type="ORF">URODEC1_LOCUS92781</name>
</gene>
<dbReference type="PROSITE" id="PS50157">
    <property type="entry name" value="ZINC_FINGER_C2H2_2"/>
    <property type="match status" value="2"/>
</dbReference>
<evidence type="ECO:0000256" key="3">
    <source>
        <dbReference type="SAM" id="SignalP"/>
    </source>
</evidence>
<dbReference type="Proteomes" id="UP001497457">
    <property type="component" value="Chromosome 36b"/>
</dbReference>
<dbReference type="EMBL" id="OZ075146">
    <property type="protein sequence ID" value="CAL5052550.1"/>
    <property type="molecule type" value="Genomic_DNA"/>
</dbReference>
<dbReference type="SMART" id="SM00355">
    <property type="entry name" value="ZnF_C2H2"/>
    <property type="match status" value="2"/>
</dbReference>
<evidence type="ECO:0000259" key="4">
    <source>
        <dbReference type="PROSITE" id="PS50157"/>
    </source>
</evidence>
<dbReference type="SUPFAM" id="SSF57667">
    <property type="entry name" value="beta-beta-alpha zinc fingers"/>
    <property type="match status" value="1"/>
</dbReference>
<dbReference type="InterPro" id="IPR036236">
    <property type="entry name" value="Znf_C2H2_sf"/>
</dbReference>
<reference evidence="6" key="1">
    <citation type="submission" date="2024-06" db="EMBL/GenBank/DDBJ databases">
        <authorList>
            <person name="Ryan C."/>
        </authorList>
    </citation>
    <scope>NUCLEOTIDE SEQUENCE [LARGE SCALE GENOMIC DNA]</scope>
</reference>
<evidence type="ECO:0000256" key="1">
    <source>
        <dbReference type="PROSITE-ProRule" id="PRU00042"/>
    </source>
</evidence>
<protein>
    <recommendedName>
        <fullName evidence="4">C2H2-type domain-containing protein</fullName>
    </recommendedName>
</protein>
<dbReference type="Gene3D" id="3.30.160.60">
    <property type="entry name" value="Classic Zinc Finger"/>
    <property type="match status" value="1"/>
</dbReference>
<feature type="signal peptide" evidence="3">
    <location>
        <begin position="1"/>
        <end position="25"/>
    </location>
</feature>
<feature type="compositionally biased region" description="Polar residues" evidence="2">
    <location>
        <begin position="156"/>
        <end position="166"/>
    </location>
</feature>
<dbReference type="PANTHER" id="PTHR47591:SF1">
    <property type="entry name" value="ZINC FINGER PROTEIN ZAT2-RELATED"/>
    <property type="match status" value="1"/>
</dbReference>
<sequence>MSKGSLLCSLVLLQVCIVQLSLISSSQLTGSPIRGSLLCQQQEDPIRRAQLMSSHGRDEFDGHSADLIFDEERADNEGVDIEAGTEEVQGLLPPDGDDDVDSSGSAGDVECPECGKIFKKDKSMFGHLRSHPNRGYKGATPPLKKLNLSPEIAASLCSSSPGTDQPSGHHHSGLDPRLTPLEILCAYGMLTLKYKYRGNNQATQVPPPPPSFGKLYAVGHAEGGIRGLATDNAAAELKFKGHNAGAQTGNLGIRDGHNGPFVKIPKKRRNMPKEVREVQRKKPKFVLTPKEKRPYVCKHCKAEFSTHQALGGHMAGHHREKKAPTLNGSSFRAHQVMAAESKNGKQLVRSGSEDDDRWHDNVLSLQRGPPPEQFSMSLDAPWHCGQASGGQMRQHHGRTENYCLSPVVMVPTPTPNDSGDRHMLFNIDLNVEAQEQE</sequence>
<feature type="region of interest" description="Disordered" evidence="2">
    <location>
        <begin position="87"/>
        <end position="107"/>
    </location>
</feature>
<evidence type="ECO:0000313" key="5">
    <source>
        <dbReference type="EMBL" id="CAL5052550.1"/>
    </source>
</evidence>
<keyword evidence="1" id="KW-0863">Zinc-finger</keyword>
<feature type="chain" id="PRO_5044747109" description="C2H2-type domain-containing protein" evidence="3">
    <location>
        <begin position="26"/>
        <end position="437"/>
    </location>
</feature>
<reference evidence="5 6" key="2">
    <citation type="submission" date="2024-10" db="EMBL/GenBank/DDBJ databases">
        <authorList>
            <person name="Ryan C."/>
        </authorList>
    </citation>
    <scope>NUCLEOTIDE SEQUENCE [LARGE SCALE GENOMIC DNA]</scope>
</reference>
<proteinExistence type="predicted"/>
<feature type="domain" description="C2H2-type" evidence="4">
    <location>
        <begin position="109"/>
        <end position="136"/>
    </location>
</feature>
<organism evidence="5 6">
    <name type="scientific">Urochloa decumbens</name>
    <dbReference type="NCBI Taxonomy" id="240449"/>
    <lineage>
        <taxon>Eukaryota</taxon>
        <taxon>Viridiplantae</taxon>
        <taxon>Streptophyta</taxon>
        <taxon>Embryophyta</taxon>
        <taxon>Tracheophyta</taxon>
        <taxon>Spermatophyta</taxon>
        <taxon>Magnoliopsida</taxon>
        <taxon>Liliopsida</taxon>
        <taxon>Poales</taxon>
        <taxon>Poaceae</taxon>
        <taxon>PACMAD clade</taxon>
        <taxon>Panicoideae</taxon>
        <taxon>Panicodae</taxon>
        <taxon>Paniceae</taxon>
        <taxon>Melinidinae</taxon>
        <taxon>Urochloa</taxon>
    </lineage>
</organism>
<keyword evidence="1" id="KW-0479">Metal-binding</keyword>
<dbReference type="GO" id="GO:0008270">
    <property type="term" value="F:zinc ion binding"/>
    <property type="evidence" value="ECO:0007669"/>
    <property type="project" value="UniProtKB-KW"/>
</dbReference>
<dbReference type="PROSITE" id="PS00028">
    <property type="entry name" value="ZINC_FINGER_C2H2_1"/>
    <property type="match status" value="2"/>
</dbReference>
<accession>A0ABC9E8A0</accession>
<keyword evidence="6" id="KW-1185">Reference proteome</keyword>
<feature type="domain" description="C2H2-type" evidence="4">
    <location>
        <begin position="295"/>
        <end position="322"/>
    </location>
</feature>
<dbReference type="AlphaFoldDB" id="A0ABC9E8A0"/>
<evidence type="ECO:0000256" key="2">
    <source>
        <dbReference type="SAM" id="MobiDB-lite"/>
    </source>
</evidence>
<dbReference type="PANTHER" id="PTHR47591">
    <property type="entry name" value="ZINC FINGER PROTEIN ZAT2-RELATED"/>
    <property type="match status" value="1"/>
</dbReference>
<dbReference type="InterPro" id="IPR013087">
    <property type="entry name" value="Znf_C2H2_type"/>
</dbReference>
<evidence type="ECO:0000313" key="6">
    <source>
        <dbReference type="Proteomes" id="UP001497457"/>
    </source>
</evidence>
<feature type="region of interest" description="Disordered" evidence="2">
    <location>
        <begin position="155"/>
        <end position="175"/>
    </location>
</feature>
<dbReference type="Pfam" id="PF13912">
    <property type="entry name" value="zf-C2H2_6"/>
    <property type="match status" value="2"/>
</dbReference>